<dbReference type="InterPro" id="IPR038939">
    <property type="entry name" value="PDV1/PDV2"/>
</dbReference>
<evidence type="ECO:0000313" key="2">
    <source>
        <dbReference type="Proteomes" id="UP001190926"/>
    </source>
</evidence>
<protein>
    <submittedName>
        <fullName evidence="1">Uncharacterized protein</fullName>
    </submittedName>
</protein>
<dbReference type="PANTHER" id="PTHR33600">
    <property type="entry name" value="PLASTID DIVISION PROTEIN PDV2"/>
    <property type="match status" value="1"/>
</dbReference>
<gene>
    <name evidence="1" type="ORF">C2S53_018603</name>
</gene>
<dbReference type="Proteomes" id="UP001190926">
    <property type="component" value="Unassembled WGS sequence"/>
</dbReference>
<dbReference type="GO" id="GO:0010020">
    <property type="term" value="P:chloroplast fission"/>
    <property type="evidence" value="ECO:0007669"/>
    <property type="project" value="InterPro"/>
</dbReference>
<dbReference type="AlphaFoldDB" id="A0AAD4P7T9"/>
<reference evidence="1 2" key="1">
    <citation type="journal article" date="2021" name="Nat. Commun.">
        <title>Incipient diploidization of the medicinal plant Perilla within 10,000 years.</title>
        <authorList>
            <person name="Zhang Y."/>
            <person name="Shen Q."/>
            <person name="Leng L."/>
            <person name="Zhang D."/>
            <person name="Chen S."/>
            <person name="Shi Y."/>
            <person name="Ning Z."/>
            <person name="Chen S."/>
        </authorList>
    </citation>
    <scope>NUCLEOTIDE SEQUENCE [LARGE SCALE GENOMIC DNA]</scope>
    <source>
        <strain evidence="2">cv. PC099</strain>
    </source>
</reference>
<keyword evidence="2" id="KW-1185">Reference proteome</keyword>
<name>A0AAD4P7T9_PERFH</name>
<proteinExistence type="predicted"/>
<dbReference type="EMBL" id="SDAM02000101">
    <property type="protein sequence ID" value="KAH6830154.1"/>
    <property type="molecule type" value="Genomic_DNA"/>
</dbReference>
<comment type="caution">
    <text evidence="1">The sequence shown here is derived from an EMBL/GenBank/DDBJ whole genome shotgun (WGS) entry which is preliminary data.</text>
</comment>
<organism evidence="1 2">
    <name type="scientific">Perilla frutescens var. hirtella</name>
    <name type="common">Perilla citriodora</name>
    <name type="synonym">Perilla setoyensis</name>
    <dbReference type="NCBI Taxonomy" id="608512"/>
    <lineage>
        <taxon>Eukaryota</taxon>
        <taxon>Viridiplantae</taxon>
        <taxon>Streptophyta</taxon>
        <taxon>Embryophyta</taxon>
        <taxon>Tracheophyta</taxon>
        <taxon>Spermatophyta</taxon>
        <taxon>Magnoliopsida</taxon>
        <taxon>eudicotyledons</taxon>
        <taxon>Gunneridae</taxon>
        <taxon>Pentapetalae</taxon>
        <taxon>asterids</taxon>
        <taxon>lamiids</taxon>
        <taxon>Lamiales</taxon>
        <taxon>Lamiaceae</taxon>
        <taxon>Nepetoideae</taxon>
        <taxon>Elsholtzieae</taxon>
        <taxon>Perilla</taxon>
    </lineage>
</organism>
<evidence type="ECO:0000313" key="1">
    <source>
        <dbReference type="EMBL" id="KAH6830154.1"/>
    </source>
</evidence>
<accession>A0AAD4P7T9</accession>
<sequence>MELKNIDEKLQILTTKALDLHDRIKEKINEHGFSFCGHCSNQGRYCVVADQSNPDEREKMIAIRDSLKELHDVIISLQKVRWSHERQRDEALARLEESRKLLIEMVNRVRCSEKEREKLDVLEEVIEFSLNFKWEMDDHEKKNVNGIYNFLVRTTRFGLELIVIFATIYTCVKLSKSRQQNRKDVMRRTDSDVHLDVLCGRG</sequence>
<dbReference type="PANTHER" id="PTHR33600:SF5">
    <property type="entry name" value="PLASTID DIVISION PROTEIN PDV1"/>
    <property type="match status" value="1"/>
</dbReference>